<keyword evidence="8" id="KW-0816">Tricarboxylic acid cycle</keyword>
<comment type="function">
    <text evidence="2">Membrane-anchoring subunit of succinate dehydrogenase (SDH).</text>
</comment>
<keyword evidence="13 16" id="KW-1133">Transmembrane helix</keyword>
<evidence type="ECO:0000256" key="14">
    <source>
        <dbReference type="ARBA" id="ARBA00023004"/>
    </source>
</evidence>
<evidence type="ECO:0000256" key="13">
    <source>
        <dbReference type="ARBA" id="ARBA00022989"/>
    </source>
</evidence>
<evidence type="ECO:0000256" key="2">
    <source>
        <dbReference type="ARBA" id="ARBA00004050"/>
    </source>
</evidence>
<dbReference type="Gene3D" id="1.20.1300.10">
    <property type="entry name" value="Fumarate reductase/succinate dehydrogenase, transmembrane subunit"/>
    <property type="match status" value="1"/>
</dbReference>
<dbReference type="AlphaFoldDB" id="A0A844Y5Y0"/>
<dbReference type="GO" id="GO:0006099">
    <property type="term" value="P:tricarboxylic acid cycle"/>
    <property type="evidence" value="ECO:0007669"/>
    <property type="project" value="UniProtKB-UniPathway"/>
</dbReference>
<evidence type="ECO:0000256" key="6">
    <source>
        <dbReference type="ARBA" id="ARBA00019425"/>
    </source>
</evidence>
<feature type="transmembrane region" description="Helical" evidence="16">
    <location>
        <begin position="68"/>
        <end position="88"/>
    </location>
</feature>
<dbReference type="GO" id="GO:0016020">
    <property type="term" value="C:membrane"/>
    <property type="evidence" value="ECO:0007669"/>
    <property type="project" value="UniProtKB-SubCell"/>
</dbReference>
<name>A0A844Y5Y0_9SPHN</name>
<keyword evidence="14" id="KW-0408">Iron</keyword>
<dbReference type="InterPro" id="IPR034804">
    <property type="entry name" value="SQR/QFR_C/D"/>
</dbReference>
<evidence type="ECO:0000256" key="7">
    <source>
        <dbReference type="ARBA" id="ARBA00022448"/>
    </source>
</evidence>
<evidence type="ECO:0000256" key="9">
    <source>
        <dbReference type="ARBA" id="ARBA00022617"/>
    </source>
</evidence>
<sequence length="137" mass="14471">MSRSTLDRYGSKGTAIGQVRGLGSAHGGAHHWLQQRFTAIGNLVTVLFLAISLALLPGYDYATMRDWASGVIPATALALMIVSVFWHARLGMQVLVEDYVHTPGNKFAAIALLNLATIGGAAFGLFAIARLVFSGAA</sequence>
<evidence type="ECO:0000313" key="18">
    <source>
        <dbReference type="Proteomes" id="UP000430272"/>
    </source>
</evidence>
<dbReference type="UniPathway" id="UPA00223"/>
<dbReference type="SUPFAM" id="SSF81343">
    <property type="entry name" value="Fumarate reductase respiratory complex transmembrane subunits"/>
    <property type="match status" value="1"/>
</dbReference>
<feature type="transmembrane region" description="Helical" evidence="16">
    <location>
        <begin position="37"/>
        <end position="56"/>
    </location>
</feature>
<evidence type="ECO:0000256" key="12">
    <source>
        <dbReference type="ARBA" id="ARBA00022982"/>
    </source>
</evidence>
<accession>A0A844Y5Y0</accession>
<evidence type="ECO:0000256" key="8">
    <source>
        <dbReference type="ARBA" id="ARBA00022532"/>
    </source>
</evidence>
<evidence type="ECO:0000313" key="17">
    <source>
        <dbReference type="EMBL" id="MXO53564.1"/>
    </source>
</evidence>
<comment type="caution">
    <text evidence="17">The sequence shown here is derived from an EMBL/GenBank/DDBJ whole genome shotgun (WGS) entry which is preliminary data.</text>
</comment>
<organism evidence="17 18">
    <name type="scientific">Qipengyuania pelagi</name>
    <dbReference type="NCBI Taxonomy" id="994320"/>
    <lineage>
        <taxon>Bacteria</taxon>
        <taxon>Pseudomonadati</taxon>
        <taxon>Pseudomonadota</taxon>
        <taxon>Alphaproteobacteria</taxon>
        <taxon>Sphingomonadales</taxon>
        <taxon>Erythrobacteraceae</taxon>
        <taxon>Qipengyuania</taxon>
    </lineage>
</organism>
<keyword evidence="18" id="KW-1185">Reference proteome</keyword>
<evidence type="ECO:0000256" key="1">
    <source>
        <dbReference type="ARBA" id="ARBA00001971"/>
    </source>
</evidence>
<evidence type="ECO:0000256" key="4">
    <source>
        <dbReference type="ARBA" id="ARBA00005163"/>
    </source>
</evidence>
<evidence type="ECO:0000256" key="5">
    <source>
        <dbReference type="ARBA" id="ARBA00011558"/>
    </source>
</evidence>
<keyword evidence="7" id="KW-0813">Transport</keyword>
<feature type="transmembrane region" description="Helical" evidence="16">
    <location>
        <begin position="108"/>
        <end position="133"/>
    </location>
</feature>
<proteinExistence type="predicted"/>
<evidence type="ECO:0000256" key="10">
    <source>
        <dbReference type="ARBA" id="ARBA00022692"/>
    </source>
</evidence>
<dbReference type="OrthoDB" id="9809280at2"/>
<dbReference type="Pfam" id="PF01127">
    <property type="entry name" value="Sdh_cyt"/>
    <property type="match status" value="1"/>
</dbReference>
<dbReference type="InterPro" id="IPR000701">
    <property type="entry name" value="SuccDH_FuR_B_TM-su"/>
</dbReference>
<dbReference type="EMBL" id="WTYD01000001">
    <property type="protein sequence ID" value="MXO53564.1"/>
    <property type="molecule type" value="Genomic_DNA"/>
</dbReference>
<evidence type="ECO:0000256" key="15">
    <source>
        <dbReference type="ARBA" id="ARBA00023136"/>
    </source>
</evidence>
<keyword evidence="12" id="KW-0249">Electron transport</keyword>
<keyword evidence="9" id="KW-0349">Heme</keyword>
<evidence type="ECO:0000256" key="11">
    <source>
        <dbReference type="ARBA" id="ARBA00022723"/>
    </source>
</evidence>
<evidence type="ECO:0000256" key="16">
    <source>
        <dbReference type="SAM" id="Phobius"/>
    </source>
</evidence>
<dbReference type="Proteomes" id="UP000430272">
    <property type="component" value="Unassembled WGS sequence"/>
</dbReference>
<protein>
    <recommendedName>
        <fullName evidence="6">Succinate dehydrogenase hydrophobic membrane anchor subunit</fullName>
    </recommendedName>
</protein>
<keyword evidence="15 16" id="KW-0472">Membrane</keyword>
<keyword evidence="10 16" id="KW-0812">Transmembrane</keyword>
<comment type="subcellular location">
    <subcellularLocation>
        <location evidence="3">Membrane</location>
        <topology evidence="3">Multi-pass membrane protein</topology>
    </subcellularLocation>
</comment>
<dbReference type="GO" id="GO:0020037">
    <property type="term" value="F:heme binding"/>
    <property type="evidence" value="ECO:0007669"/>
    <property type="project" value="InterPro"/>
</dbReference>
<dbReference type="NCBIfam" id="TIGR02968">
    <property type="entry name" value="succ_dehyd_anc"/>
    <property type="match status" value="1"/>
</dbReference>
<dbReference type="CDD" id="cd03495">
    <property type="entry name" value="SQR_TypeC_SdhD_like"/>
    <property type="match status" value="1"/>
</dbReference>
<comment type="pathway">
    <text evidence="4">Carbohydrate metabolism; tricarboxylic acid cycle.</text>
</comment>
<dbReference type="GO" id="GO:0046872">
    <property type="term" value="F:metal ion binding"/>
    <property type="evidence" value="ECO:0007669"/>
    <property type="project" value="UniProtKB-KW"/>
</dbReference>
<dbReference type="RefSeq" id="WP_160660407.1">
    <property type="nucleotide sequence ID" value="NZ_BAABDV010000001.1"/>
</dbReference>
<evidence type="ECO:0000256" key="3">
    <source>
        <dbReference type="ARBA" id="ARBA00004141"/>
    </source>
</evidence>
<comment type="cofactor">
    <cofactor evidence="1">
        <name>heme</name>
        <dbReference type="ChEBI" id="CHEBI:30413"/>
    </cofactor>
</comment>
<gene>
    <name evidence="17" type="primary">sdhD</name>
    <name evidence="17" type="ORF">GRI47_06005</name>
</gene>
<reference evidence="17 18" key="1">
    <citation type="submission" date="2019-12" db="EMBL/GenBank/DDBJ databases">
        <title>Genomic-based taxomic classification of the family Erythrobacteraceae.</title>
        <authorList>
            <person name="Xu L."/>
        </authorList>
    </citation>
    <scope>NUCLEOTIDE SEQUENCE [LARGE SCALE GENOMIC DNA]</scope>
    <source>
        <strain evidence="17 18">JCM 17468</strain>
    </source>
</reference>
<keyword evidence="11" id="KW-0479">Metal-binding</keyword>
<comment type="subunit">
    <text evidence="5">Part of an enzyme complex containing four subunits: a flavoprotein, an iron-sulfur protein, plus two membrane-anchoring proteins, SdhC and SdhD.</text>
</comment>
<dbReference type="InterPro" id="IPR014312">
    <property type="entry name" value="Succ_DH_anchor"/>
</dbReference>